<keyword evidence="7" id="KW-1133">Transmembrane helix</keyword>
<dbReference type="EMBL" id="JARQWQ010000005">
    <property type="protein sequence ID" value="KAK2571934.1"/>
    <property type="molecule type" value="Genomic_DNA"/>
</dbReference>
<dbReference type="Gene3D" id="2.60.470.10">
    <property type="entry name" value="Acid-sensing ion channels like domains"/>
    <property type="match status" value="1"/>
</dbReference>
<organism evidence="16 17">
    <name type="scientific">Acropora cervicornis</name>
    <name type="common">Staghorn coral</name>
    <dbReference type="NCBI Taxonomy" id="6130"/>
    <lineage>
        <taxon>Eukaryota</taxon>
        <taxon>Metazoa</taxon>
        <taxon>Cnidaria</taxon>
        <taxon>Anthozoa</taxon>
        <taxon>Hexacorallia</taxon>
        <taxon>Scleractinia</taxon>
        <taxon>Astrocoeniina</taxon>
        <taxon>Acroporidae</taxon>
        <taxon>Acropora</taxon>
    </lineage>
</organism>
<proteinExistence type="inferred from homology"/>
<dbReference type="InterPro" id="IPR015943">
    <property type="entry name" value="WD40/YVTN_repeat-like_dom_sf"/>
</dbReference>
<evidence type="ECO:0000313" key="17">
    <source>
        <dbReference type="Proteomes" id="UP001249851"/>
    </source>
</evidence>
<feature type="repeat" description="WD" evidence="13">
    <location>
        <begin position="204"/>
        <end position="245"/>
    </location>
</feature>
<dbReference type="GO" id="GO:0005634">
    <property type="term" value="C:nucleus"/>
    <property type="evidence" value="ECO:0007669"/>
    <property type="project" value="TreeGrafter"/>
</dbReference>
<dbReference type="InterPro" id="IPR001873">
    <property type="entry name" value="ENaC"/>
</dbReference>
<evidence type="ECO:0000256" key="3">
    <source>
        <dbReference type="ARBA" id="ARBA00022461"/>
    </source>
</evidence>
<feature type="region of interest" description="Disordered" evidence="15">
    <location>
        <begin position="91"/>
        <end position="135"/>
    </location>
</feature>
<comment type="subcellular location">
    <subcellularLocation>
        <location evidence="1">Membrane</location>
        <topology evidence="1">Multi-pass membrane protein</topology>
    </subcellularLocation>
</comment>
<dbReference type="Gene3D" id="2.130.10.10">
    <property type="entry name" value="YVTN repeat-like/Quinoprotein amine dehydrogenase"/>
    <property type="match status" value="2"/>
</dbReference>
<dbReference type="PANTHER" id="PTHR22838:SF4">
    <property type="entry name" value="WD REPEAT-CONTAINING PROTEIN 13"/>
    <property type="match status" value="1"/>
</dbReference>
<dbReference type="GO" id="GO:0016020">
    <property type="term" value="C:membrane"/>
    <property type="evidence" value="ECO:0007669"/>
    <property type="project" value="UniProtKB-SubCell"/>
</dbReference>
<dbReference type="SUPFAM" id="SSF50978">
    <property type="entry name" value="WD40 repeat-like"/>
    <property type="match status" value="1"/>
</dbReference>
<dbReference type="InterPro" id="IPR051350">
    <property type="entry name" value="WD_repeat-ST_regulator"/>
</dbReference>
<evidence type="ECO:0000256" key="8">
    <source>
        <dbReference type="ARBA" id="ARBA00023053"/>
    </source>
</evidence>
<dbReference type="PROSITE" id="PS50294">
    <property type="entry name" value="WD_REPEATS_REGION"/>
    <property type="match status" value="1"/>
</dbReference>
<keyword evidence="11 14" id="KW-0739">Sodium transport</keyword>
<keyword evidence="10" id="KW-0472">Membrane</keyword>
<dbReference type="Pfam" id="PF00400">
    <property type="entry name" value="WD40"/>
    <property type="match status" value="3"/>
</dbReference>
<evidence type="ECO:0000313" key="16">
    <source>
        <dbReference type="EMBL" id="KAK2571934.1"/>
    </source>
</evidence>
<dbReference type="SMART" id="SM00320">
    <property type="entry name" value="WD40"/>
    <property type="match status" value="4"/>
</dbReference>
<keyword evidence="9 14" id="KW-0406">Ion transport</keyword>
<evidence type="ECO:0000256" key="15">
    <source>
        <dbReference type="SAM" id="MobiDB-lite"/>
    </source>
</evidence>
<keyword evidence="4 13" id="KW-0853">WD repeat</keyword>
<keyword evidence="5 14" id="KW-0812">Transmembrane</keyword>
<feature type="compositionally biased region" description="Pro residues" evidence="15">
    <location>
        <begin position="115"/>
        <end position="124"/>
    </location>
</feature>
<keyword evidence="2 14" id="KW-0813">Transport</keyword>
<dbReference type="GO" id="GO:1990841">
    <property type="term" value="F:promoter-specific chromatin binding"/>
    <property type="evidence" value="ECO:0007669"/>
    <property type="project" value="TreeGrafter"/>
</dbReference>
<dbReference type="InterPro" id="IPR036322">
    <property type="entry name" value="WD40_repeat_dom_sf"/>
</dbReference>
<dbReference type="GO" id="GO:0005272">
    <property type="term" value="F:sodium channel activity"/>
    <property type="evidence" value="ECO:0007669"/>
    <property type="project" value="UniProtKB-KW"/>
</dbReference>
<protein>
    <submittedName>
        <fullName evidence="16">WD repeat-containing protein 13</fullName>
    </submittedName>
</protein>
<sequence>MSNIQGTLYIRRRNQLLRENAKKGKVDPSCRRQYLSLRRQLLSKRYGPPESSLSRAEDMHHFYFISRSRSASTYSKLSSFEASFDSLHIDSPEGGLSPGKPTHRRYHSGGSFKFLPPPDLPESPPRGVVPTRKAEASRRMAGNTSLGENYAFAGMYHIFDQHVECVTAVRFAHDDKYLLACSSTDGTLSVCTLVPSPPSVSCTLRGHTAAVMDFDWSITNDFILSASLDCTARVWDPASGQCVRVVNDSHSFGMTACRFQPLNNNMLLGGSAKVSAGVKSLAFDSSGVLVWVGDEKGSIYSFCFNVASGRLHKAKRMSIAEGSPVTSISYRSWMNREARDPVLLVNVAVNLLCLYGVVDNMGTLKLKKSFSVEHKIRHVRSSFCPLMSFRQGACVVSASEDMAVYFFDVDRAEKPCVNKLLGHSAPVLDVCWNYDESLLASCDTEVALNYANLTFFLLIKQSSCIAAIDGISVNMTTIWEEFVSSTTVHGFRRIFESPSRVFRAMWLVLLLAALTGYTFFVLESIEKYLSNPVTVSFTEVVPEPGELKFPAVTICNLNRYVKSKIEMLESDEEFDELRLNLSVCEVVKSVTENLTCGQALLCVFERFGSIIVDNCNDTVKQQIIDAFNATNQPVFDAEEFMEAYGHDFNDMFLNYCRFGKRESPCSVTDFHPFLTANGRCFTFNSGEEDSRIRISKRAGSFGGLSVMLDVQAQENTVSEFSRGLRVIVHEQGTFVDIEDGFNVIPGSHTLVRIFAKKPVTR</sequence>
<evidence type="ECO:0000256" key="7">
    <source>
        <dbReference type="ARBA" id="ARBA00022989"/>
    </source>
</evidence>
<comment type="caution">
    <text evidence="16">The sequence shown here is derived from an EMBL/GenBank/DDBJ whole genome shotgun (WGS) entry which is preliminary data.</text>
</comment>
<dbReference type="PANTHER" id="PTHR22838">
    <property type="entry name" value="WD REPEAT PROTEIN 26-RELATED"/>
    <property type="match status" value="1"/>
</dbReference>
<reference evidence="16" key="1">
    <citation type="journal article" date="2023" name="G3 (Bethesda)">
        <title>Whole genome assembly and annotation of the endangered Caribbean coral Acropora cervicornis.</title>
        <authorList>
            <person name="Selwyn J.D."/>
            <person name="Vollmer S.V."/>
        </authorList>
    </citation>
    <scope>NUCLEOTIDE SEQUENCE</scope>
    <source>
        <strain evidence="16">K2</strain>
    </source>
</reference>
<name>A0AAD9R2G7_ACRCE</name>
<evidence type="ECO:0000256" key="13">
    <source>
        <dbReference type="PROSITE-ProRule" id="PRU00221"/>
    </source>
</evidence>
<evidence type="ECO:0000256" key="5">
    <source>
        <dbReference type="ARBA" id="ARBA00022692"/>
    </source>
</evidence>
<dbReference type="Pfam" id="PF00858">
    <property type="entry name" value="ASC"/>
    <property type="match status" value="1"/>
</dbReference>
<keyword evidence="6" id="KW-0677">Repeat</keyword>
<evidence type="ECO:0000256" key="6">
    <source>
        <dbReference type="ARBA" id="ARBA00022737"/>
    </source>
</evidence>
<evidence type="ECO:0000256" key="11">
    <source>
        <dbReference type="ARBA" id="ARBA00023201"/>
    </source>
</evidence>
<keyword evidence="12 14" id="KW-0407">Ion channel</keyword>
<dbReference type="PROSITE" id="PS50082">
    <property type="entry name" value="WD_REPEATS_2"/>
    <property type="match status" value="1"/>
</dbReference>
<evidence type="ECO:0000256" key="12">
    <source>
        <dbReference type="ARBA" id="ARBA00023303"/>
    </source>
</evidence>
<evidence type="ECO:0000256" key="4">
    <source>
        <dbReference type="ARBA" id="ARBA00022574"/>
    </source>
</evidence>
<keyword evidence="17" id="KW-1185">Reference proteome</keyword>
<reference evidence="16" key="2">
    <citation type="journal article" date="2023" name="Science">
        <title>Genomic signatures of disease resistance in endangered staghorn corals.</title>
        <authorList>
            <person name="Vollmer S.V."/>
            <person name="Selwyn J.D."/>
            <person name="Despard B.A."/>
            <person name="Roesel C.L."/>
        </authorList>
    </citation>
    <scope>NUCLEOTIDE SEQUENCE</scope>
    <source>
        <strain evidence="16">K2</strain>
    </source>
</reference>
<gene>
    <name evidence="16" type="ORF">P5673_003349</name>
</gene>
<comment type="similarity">
    <text evidence="14">Belongs to the amiloride-sensitive sodium channel (TC 1.A.6) family.</text>
</comment>
<evidence type="ECO:0000256" key="14">
    <source>
        <dbReference type="RuleBase" id="RU000679"/>
    </source>
</evidence>
<dbReference type="InterPro" id="IPR001680">
    <property type="entry name" value="WD40_rpt"/>
</dbReference>
<evidence type="ECO:0000256" key="10">
    <source>
        <dbReference type="ARBA" id="ARBA00023136"/>
    </source>
</evidence>
<accession>A0AAD9R2G7</accession>
<dbReference type="AlphaFoldDB" id="A0AAD9R2G7"/>
<keyword evidence="3 14" id="KW-0894">Sodium channel</keyword>
<dbReference type="Proteomes" id="UP001249851">
    <property type="component" value="Unassembled WGS sequence"/>
</dbReference>
<evidence type="ECO:0000256" key="2">
    <source>
        <dbReference type="ARBA" id="ARBA00022448"/>
    </source>
</evidence>
<keyword evidence="8" id="KW-0915">Sodium</keyword>
<evidence type="ECO:0000256" key="1">
    <source>
        <dbReference type="ARBA" id="ARBA00004141"/>
    </source>
</evidence>
<evidence type="ECO:0000256" key="9">
    <source>
        <dbReference type="ARBA" id="ARBA00023065"/>
    </source>
</evidence>